<dbReference type="InterPro" id="IPR035902">
    <property type="entry name" value="Nuc_phospho_transferase"/>
</dbReference>
<dbReference type="SUPFAM" id="SSF52418">
    <property type="entry name" value="Nucleoside phosphorylase/phosphoribosyltransferase catalytic domain"/>
    <property type="match status" value="1"/>
</dbReference>
<dbReference type="GO" id="GO:0005829">
    <property type="term" value="C:cytosol"/>
    <property type="evidence" value="ECO:0007669"/>
    <property type="project" value="TreeGrafter"/>
</dbReference>
<dbReference type="InterPro" id="IPR013466">
    <property type="entry name" value="Thymidine/AMP_Pase"/>
</dbReference>
<dbReference type="GO" id="GO:0046125">
    <property type="term" value="P:pyrimidine deoxyribonucleoside metabolic process"/>
    <property type="evidence" value="ECO:0007669"/>
    <property type="project" value="InterPro"/>
</dbReference>
<dbReference type="EC" id="2.4.2.57" evidence="3"/>
<dbReference type="EMBL" id="CAJNAQ010000002">
    <property type="protein sequence ID" value="CAE6487384.1"/>
    <property type="molecule type" value="Genomic_DNA"/>
</dbReference>
<reference evidence="5" key="1">
    <citation type="submission" date="2021-02" db="EMBL/GenBank/DDBJ databases">
        <authorList>
            <person name="Han P."/>
        </authorList>
    </citation>
    <scope>NUCLEOTIDE SEQUENCE</scope>
    <source>
        <strain evidence="5">Candidatus Nitrosotenuis uzonensis 5A</strain>
    </source>
</reference>
<dbReference type="Proteomes" id="UP000655759">
    <property type="component" value="Unassembled WGS sequence"/>
</dbReference>
<keyword evidence="1 5" id="KW-0328">Glycosyltransferase</keyword>
<dbReference type="SMART" id="SM00941">
    <property type="entry name" value="PYNP_C"/>
    <property type="match status" value="1"/>
</dbReference>
<dbReference type="InterPro" id="IPR036320">
    <property type="entry name" value="Glycosyl_Trfase_fam3_N_dom_sf"/>
</dbReference>
<dbReference type="InterPro" id="IPR036566">
    <property type="entry name" value="PYNP-like_C_sf"/>
</dbReference>
<dbReference type="Gene3D" id="3.90.1170.30">
    <property type="entry name" value="Pyrimidine nucleoside phosphorylase-like, C-terminal domain"/>
    <property type="match status" value="1"/>
</dbReference>
<name>A0A812EYZ3_9ARCH</name>
<dbReference type="Gene3D" id="1.20.970.50">
    <property type="match status" value="1"/>
</dbReference>
<dbReference type="InterPro" id="IPR000312">
    <property type="entry name" value="Glycosyl_Trfase_fam3"/>
</dbReference>
<comment type="caution">
    <text evidence="5">The sequence shown here is derived from an EMBL/GenBank/DDBJ whole genome shotgun (WGS) entry which is preliminary data.</text>
</comment>
<feature type="domain" description="Pyrimidine nucleoside phosphorylase C-terminal" evidence="4">
    <location>
        <begin position="418"/>
        <end position="485"/>
    </location>
</feature>
<organism evidence="5 6">
    <name type="scientific">Candidatus Nitrosotenuis uzonensis</name>
    <dbReference type="NCBI Taxonomy" id="1407055"/>
    <lineage>
        <taxon>Archaea</taxon>
        <taxon>Nitrososphaerota</taxon>
        <taxon>Candidatus Nitrosotenuis</taxon>
    </lineage>
</organism>
<keyword evidence="2 5" id="KW-0808">Transferase</keyword>
<sequence>MRLKTEILGVESGGRPIVFLNKYDADELGISASGRVLLRSRKDVTAIVNVATRSVRKGHVGISEEVRMMLGKVPHYIDVEISSFPKSLQFIRNKLEGKKLVYKEIYEIVKGVVDGNLSENEIASFVTALYIRGLDLDEATSLSMSMVETGAKLNLGKRVVDKHSVGGVPGDKTTLLVVPIVAAAGLIIPKTSSRAITSAAGTADRAETIMPVNISNNEMKKIVKKCGGCLVWGGALDLAPADDIFVRTEYSLYIDPLLLPSIMSKKKAVGATHLVVDIPTGRGAKVKTISEADQLAKDIIELGKRLKIHTHCVLTYGEQPIGYTVGPALEAREALEVLMNESNVPDLIDKACNIAGTIFEITGRKNGYELAKNMLKTGRAEAKLRQMIGLQGGNQNIMPEDLPIGSHTLKVKARKEGQVIWINNNAIVEIARSAGAPKDKGAGIVFNKKIGDQVSKDDILFTVYAEKSRKLNRAHDLLEEINPIGVGKRADMVIHTIKESPMIKKSFVLER</sequence>
<dbReference type="Gene3D" id="2.40.40.20">
    <property type="match status" value="1"/>
</dbReference>
<dbReference type="PANTHER" id="PTHR10515">
    <property type="entry name" value="THYMIDINE PHOSPHORYLASE"/>
    <property type="match status" value="1"/>
</dbReference>
<dbReference type="GO" id="GO:0006206">
    <property type="term" value="P:pyrimidine nucleobase metabolic process"/>
    <property type="evidence" value="ECO:0007669"/>
    <property type="project" value="InterPro"/>
</dbReference>
<dbReference type="RefSeq" id="WP_205098033.1">
    <property type="nucleotide sequence ID" value="NZ_CAJNAQ010000002.1"/>
</dbReference>
<dbReference type="InterPro" id="IPR000053">
    <property type="entry name" value="Thymidine/pyrmidine_PPase"/>
</dbReference>
<protein>
    <recommendedName>
        <fullName evidence="3">AMP phosphorylase</fullName>
        <ecNumber evidence="3">2.4.2.57</ecNumber>
    </recommendedName>
</protein>
<dbReference type="GO" id="GO:0016763">
    <property type="term" value="F:pentosyltransferase activity"/>
    <property type="evidence" value="ECO:0007669"/>
    <property type="project" value="InterPro"/>
</dbReference>
<dbReference type="Pfam" id="PF02885">
    <property type="entry name" value="Glycos_trans_3N"/>
    <property type="match status" value="1"/>
</dbReference>
<dbReference type="NCBIfam" id="TIGR02645">
    <property type="entry name" value="ARCH_P_rylase"/>
    <property type="match status" value="1"/>
</dbReference>
<dbReference type="GO" id="GO:0004645">
    <property type="term" value="F:1,4-alpha-oligoglucan phosphorylase activity"/>
    <property type="evidence" value="ECO:0007669"/>
    <property type="project" value="InterPro"/>
</dbReference>
<dbReference type="InterPro" id="IPR013102">
    <property type="entry name" value="PYNP_C"/>
</dbReference>
<evidence type="ECO:0000256" key="3">
    <source>
        <dbReference type="NCBIfam" id="TIGR03327"/>
    </source>
</evidence>
<dbReference type="NCBIfam" id="TIGR03327">
    <property type="entry name" value="AMP_phos"/>
    <property type="match status" value="1"/>
</dbReference>
<dbReference type="SUPFAM" id="SSF54680">
    <property type="entry name" value="Pyrimidine nucleoside phosphorylase C-terminal domain"/>
    <property type="match status" value="1"/>
</dbReference>
<evidence type="ECO:0000313" key="5">
    <source>
        <dbReference type="EMBL" id="CAE6487384.1"/>
    </source>
</evidence>
<gene>
    <name evidence="5" type="ORF">NUZ5A_20304</name>
</gene>
<evidence type="ECO:0000256" key="2">
    <source>
        <dbReference type="ARBA" id="ARBA00022679"/>
    </source>
</evidence>
<accession>A0A812EYZ3</accession>
<proteinExistence type="predicted"/>
<dbReference type="InterPro" id="IPR017713">
    <property type="entry name" value="AMP_phosphorylase"/>
</dbReference>
<dbReference type="SUPFAM" id="SSF47648">
    <property type="entry name" value="Nucleoside phosphorylase/phosphoribosyltransferase N-terminal domain"/>
    <property type="match status" value="1"/>
</dbReference>
<dbReference type="InterPro" id="IPR017459">
    <property type="entry name" value="Glycosyl_Trfase_fam3_N_dom"/>
</dbReference>
<dbReference type="AlphaFoldDB" id="A0A812EYZ3"/>
<dbReference type="NCBIfam" id="NF003338">
    <property type="entry name" value="PRK04350.1"/>
    <property type="match status" value="1"/>
</dbReference>
<dbReference type="GO" id="GO:0006196">
    <property type="term" value="P:AMP catabolic process"/>
    <property type="evidence" value="ECO:0007669"/>
    <property type="project" value="TreeGrafter"/>
</dbReference>
<dbReference type="Pfam" id="PF00591">
    <property type="entry name" value="Glycos_transf_3"/>
    <property type="match status" value="1"/>
</dbReference>
<evidence type="ECO:0000259" key="4">
    <source>
        <dbReference type="SMART" id="SM00941"/>
    </source>
</evidence>
<evidence type="ECO:0000313" key="6">
    <source>
        <dbReference type="Proteomes" id="UP000655759"/>
    </source>
</evidence>
<dbReference type="PANTHER" id="PTHR10515:SF0">
    <property type="entry name" value="THYMIDINE PHOSPHORYLASE"/>
    <property type="match status" value="1"/>
</dbReference>
<dbReference type="Gene3D" id="3.40.1030.10">
    <property type="entry name" value="Nucleoside phosphorylase/phosphoribosyltransferase catalytic domain"/>
    <property type="match status" value="1"/>
</dbReference>
<evidence type="ECO:0000256" key="1">
    <source>
        <dbReference type="ARBA" id="ARBA00022676"/>
    </source>
</evidence>
<dbReference type="Pfam" id="PF07831">
    <property type="entry name" value="PYNP_C"/>
    <property type="match status" value="1"/>
</dbReference>